<dbReference type="Gene3D" id="1.10.10.10">
    <property type="entry name" value="Winged helix-like DNA-binding domain superfamily/Winged helix DNA-binding domain"/>
    <property type="match status" value="2"/>
</dbReference>
<evidence type="ECO:0000313" key="5">
    <source>
        <dbReference type="Proteomes" id="UP000181790"/>
    </source>
</evidence>
<dbReference type="InterPro" id="IPR036390">
    <property type="entry name" value="WH_DNA-bd_sf"/>
</dbReference>
<evidence type="ECO:0000256" key="2">
    <source>
        <dbReference type="SAM" id="MobiDB-lite"/>
    </source>
</evidence>
<feature type="region of interest" description="Disordered" evidence="2">
    <location>
        <begin position="372"/>
        <end position="397"/>
    </location>
</feature>
<dbReference type="AlphaFoldDB" id="A0A1S2VBK3"/>
<accession>A0A1S2VBK3</accession>
<dbReference type="Proteomes" id="UP000181790">
    <property type="component" value="Unassembled WGS sequence"/>
</dbReference>
<evidence type="ECO:0000313" key="4">
    <source>
        <dbReference type="EMBL" id="OIN55596.1"/>
    </source>
</evidence>
<reference evidence="4 5" key="1">
    <citation type="submission" date="2016-10" db="EMBL/GenBank/DDBJ databases">
        <title>Arsenicibacter rosenii gen. nov., sp. nov., an efficient arsenic-methylating bacterium isolated from an arsenic-contaminated paddy soil.</title>
        <authorList>
            <person name="Huang K."/>
        </authorList>
    </citation>
    <scope>NUCLEOTIDE SEQUENCE [LARGE SCALE GENOMIC DNA]</scope>
    <source>
        <strain evidence="4 5">SM-1</strain>
    </source>
</reference>
<proteinExistence type="inferred from homology"/>
<protein>
    <recommendedName>
        <fullName evidence="3">Initiator Rep protein WH1 domain-containing protein</fullName>
    </recommendedName>
</protein>
<organism evidence="4 5">
    <name type="scientific">Arsenicibacter rosenii</name>
    <dbReference type="NCBI Taxonomy" id="1750698"/>
    <lineage>
        <taxon>Bacteria</taxon>
        <taxon>Pseudomonadati</taxon>
        <taxon>Bacteroidota</taxon>
        <taxon>Cytophagia</taxon>
        <taxon>Cytophagales</taxon>
        <taxon>Spirosomataceae</taxon>
        <taxon>Arsenicibacter</taxon>
    </lineage>
</organism>
<dbReference type="RefSeq" id="WP_071506775.1">
    <property type="nucleotide sequence ID" value="NZ_MORL01000055.1"/>
</dbReference>
<dbReference type="Pfam" id="PF21205">
    <property type="entry name" value="Rep3_C"/>
    <property type="match status" value="1"/>
</dbReference>
<dbReference type="GO" id="GO:0006270">
    <property type="term" value="P:DNA replication initiation"/>
    <property type="evidence" value="ECO:0007669"/>
    <property type="project" value="InterPro"/>
</dbReference>
<comment type="caution">
    <text evidence="4">The sequence shown here is derived from an EMBL/GenBank/DDBJ whole genome shotgun (WGS) entry which is preliminary data.</text>
</comment>
<dbReference type="SUPFAM" id="SSF46785">
    <property type="entry name" value="Winged helix' DNA-binding domain"/>
    <property type="match status" value="2"/>
</dbReference>
<dbReference type="InterPro" id="IPR000525">
    <property type="entry name" value="Initiator_Rep_WH1"/>
</dbReference>
<comment type="similarity">
    <text evidence="1">Belongs to the initiator RepB protein family.</text>
</comment>
<name>A0A1S2VBK3_9BACT</name>
<sequence length="514" mass="59513">MAKGKSARSKKDISEKYSIRIQGGKHGLVEASYKMDIMEFRIFATMLTMVLPEDQDFTEYVISVTDIIRLFNLSKSGQLYDMVRSAADKLLDRKFIINEINEDGIEYENKINMLASVKTPVSKKYQNHIKVTFHPDLKPYLLRLQKEYLTVDVRNIVDIQSPYSVKLYFVLKHQIKLGNTKVKYSLGRLRQIMTVGDDEYPLYGNFKQKILKKAQTDIEAYTDLRISEMEEEKQGRAVHAVIFHLENKQPARLEIAPHSSKPIRLRKIKDGVVQDIDVEEILRQENHYEVHTAPEDEIRVVDPEAQLLDRVRQYKVTKATVQDWLKHSTLEQIDFTIDYVERLISSGTKVKNIGGYLNKMVKTPGLFDSFKHQQEEQETRKKQKEQTEKRAKASEDLQQKRDELAEAYLDAKVNRGIALFDEQDSLARQLFDHIRDKAQAPKPSFMETVAWEALEKIMDHDVCAERFVQILEGTGGMTLKFHVLEVLQRMFTAEFSSVKADYEAQARGLGMALI</sequence>
<dbReference type="Pfam" id="PF01051">
    <property type="entry name" value="Rep3_N"/>
    <property type="match status" value="1"/>
</dbReference>
<dbReference type="InterPro" id="IPR036388">
    <property type="entry name" value="WH-like_DNA-bd_sf"/>
</dbReference>
<dbReference type="OrthoDB" id="9765378at2"/>
<keyword evidence="5" id="KW-1185">Reference proteome</keyword>
<evidence type="ECO:0000256" key="1">
    <source>
        <dbReference type="ARBA" id="ARBA00038283"/>
    </source>
</evidence>
<feature type="domain" description="Initiator Rep protein WH1" evidence="3">
    <location>
        <begin position="27"/>
        <end position="171"/>
    </location>
</feature>
<evidence type="ECO:0000259" key="3">
    <source>
        <dbReference type="Pfam" id="PF01051"/>
    </source>
</evidence>
<dbReference type="GO" id="GO:0003887">
    <property type="term" value="F:DNA-directed DNA polymerase activity"/>
    <property type="evidence" value="ECO:0007669"/>
    <property type="project" value="InterPro"/>
</dbReference>
<dbReference type="EMBL" id="MORL01000055">
    <property type="protein sequence ID" value="OIN55596.1"/>
    <property type="molecule type" value="Genomic_DNA"/>
</dbReference>
<gene>
    <name evidence="4" type="ORF">BLX24_29275</name>
</gene>